<organism evidence="7 8">
    <name type="scientific">Phialemonium atrogriseum</name>
    <dbReference type="NCBI Taxonomy" id="1093897"/>
    <lineage>
        <taxon>Eukaryota</taxon>
        <taxon>Fungi</taxon>
        <taxon>Dikarya</taxon>
        <taxon>Ascomycota</taxon>
        <taxon>Pezizomycotina</taxon>
        <taxon>Sordariomycetes</taxon>
        <taxon>Sordariomycetidae</taxon>
        <taxon>Cephalothecales</taxon>
        <taxon>Cephalothecaceae</taxon>
        <taxon>Phialemonium</taxon>
    </lineage>
</organism>
<dbReference type="SUPFAM" id="SSF51905">
    <property type="entry name" value="FAD/NAD(P)-binding domain"/>
    <property type="match status" value="1"/>
</dbReference>
<keyword evidence="3" id="KW-0274">FAD</keyword>
<sequence length="173" mass="18454">MPGLQKVIIIGSGPAGLAAALRLKVKNGVEAVVVYEVRDAPTSLGGAVMVPCNGLRLLDRLGLYDELARRTALKELAIQPLDPPLTATFLPDGLFVAVDCTAAQDLLFWRNPRVLLISDTAHAAQPHSGQGVSGAPEDVFLLSRLLESGPQSESATDQLLLLETVDYALRRHP</sequence>
<keyword evidence="2" id="KW-0285">Flavoprotein</keyword>
<comment type="similarity">
    <text evidence="1">Belongs to the paxM FAD-dependent monooxygenase family.</text>
</comment>
<evidence type="ECO:0000256" key="3">
    <source>
        <dbReference type="ARBA" id="ARBA00022827"/>
    </source>
</evidence>
<proteinExistence type="inferred from homology"/>
<accession>A0AAJ0FH99</accession>
<evidence type="ECO:0000313" key="8">
    <source>
        <dbReference type="Proteomes" id="UP001244011"/>
    </source>
</evidence>
<dbReference type="EMBL" id="MU839029">
    <property type="protein sequence ID" value="KAK1763183.1"/>
    <property type="molecule type" value="Genomic_DNA"/>
</dbReference>
<gene>
    <name evidence="7" type="ORF">QBC33DRAFT_598654</name>
</gene>
<dbReference type="PANTHER" id="PTHR13789">
    <property type="entry name" value="MONOOXYGENASE"/>
    <property type="match status" value="1"/>
</dbReference>
<name>A0AAJ0FH99_9PEZI</name>
<protein>
    <recommendedName>
        <fullName evidence="6">FAD-binding domain-containing protein</fullName>
    </recommendedName>
</protein>
<evidence type="ECO:0000256" key="5">
    <source>
        <dbReference type="ARBA" id="ARBA00023033"/>
    </source>
</evidence>
<dbReference type="RefSeq" id="XP_060279396.1">
    <property type="nucleotide sequence ID" value="XM_060431992.1"/>
</dbReference>
<feature type="domain" description="FAD-binding" evidence="6">
    <location>
        <begin position="6"/>
        <end position="75"/>
    </location>
</feature>
<keyword evidence="5" id="KW-0503">Monooxygenase</keyword>
<dbReference type="GO" id="GO:0071949">
    <property type="term" value="F:FAD binding"/>
    <property type="evidence" value="ECO:0007669"/>
    <property type="project" value="InterPro"/>
</dbReference>
<reference evidence="7" key="1">
    <citation type="submission" date="2023-06" db="EMBL/GenBank/DDBJ databases">
        <title>Genome-scale phylogeny and comparative genomics of the fungal order Sordariales.</title>
        <authorList>
            <consortium name="Lawrence Berkeley National Laboratory"/>
            <person name="Hensen N."/>
            <person name="Bonometti L."/>
            <person name="Westerberg I."/>
            <person name="Brannstrom I.O."/>
            <person name="Guillou S."/>
            <person name="Cros-Aarteil S."/>
            <person name="Calhoun S."/>
            <person name="Haridas S."/>
            <person name="Kuo A."/>
            <person name="Mondo S."/>
            <person name="Pangilinan J."/>
            <person name="Riley R."/>
            <person name="Labutti K."/>
            <person name="Andreopoulos B."/>
            <person name="Lipzen A."/>
            <person name="Chen C."/>
            <person name="Yanf M."/>
            <person name="Daum C."/>
            <person name="Ng V."/>
            <person name="Clum A."/>
            <person name="Steindorff A."/>
            <person name="Ohm R."/>
            <person name="Martin F."/>
            <person name="Silar P."/>
            <person name="Natvig D."/>
            <person name="Lalanne C."/>
            <person name="Gautier V."/>
            <person name="Ament-Velasquez S.L."/>
            <person name="Kruys A."/>
            <person name="Hutchinson M.I."/>
            <person name="Powell A.J."/>
            <person name="Barry K."/>
            <person name="Miller A.N."/>
            <person name="Grigoriev I.V."/>
            <person name="Debuchy R."/>
            <person name="Gladieux P."/>
            <person name="Thoren M.H."/>
            <person name="Johannesson H."/>
        </authorList>
    </citation>
    <scope>NUCLEOTIDE SEQUENCE</scope>
    <source>
        <strain evidence="7">8032-3</strain>
    </source>
</reference>
<dbReference type="InterPro" id="IPR050493">
    <property type="entry name" value="FAD-dep_Monooxygenase_BioMet"/>
</dbReference>
<keyword evidence="8" id="KW-1185">Reference proteome</keyword>
<dbReference type="PRINTS" id="PR00419">
    <property type="entry name" value="ADXRDTASE"/>
</dbReference>
<keyword evidence="4" id="KW-0560">Oxidoreductase</keyword>
<evidence type="ECO:0000256" key="4">
    <source>
        <dbReference type="ARBA" id="ARBA00023002"/>
    </source>
</evidence>
<evidence type="ECO:0000313" key="7">
    <source>
        <dbReference type="EMBL" id="KAK1763183.1"/>
    </source>
</evidence>
<dbReference type="Proteomes" id="UP001244011">
    <property type="component" value="Unassembled WGS sequence"/>
</dbReference>
<dbReference type="Gene3D" id="3.50.50.60">
    <property type="entry name" value="FAD/NAD(P)-binding domain"/>
    <property type="match status" value="2"/>
</dbReference>
<dbReference type="AlphaFoldDB" id="A0AAJ0FH99"/>
<evidence type="ECO:0000256" key="1">
    <source>
        <dbReference type="ARBA" id="ARBA00007992"/>
    </source>
</evidence>
<dbReference type="InterPro" id="IPR002938">
    <property type="entry name" value="FAD-bd"/>
</dbReference>
<dbReference type="GeneID" id="85315179"/>
<dbReference type="Pfam" id="PF01494">
    <property type="entry name" value="FAD_binding_3"/>
    <property type="match status" value="1"/>
</dbReference>
<dbReference type="GO" id="GO:0004497">
    <property type="term" value="F:monooxygenase activity"/>
    <property type="evidence" value="ECO:0007669"/>
    <property type="project" value="UniProtKB-KW"/>
</dbReference>
<evidence type="ECO:0000259" key="6">
    <source>
        <dbReference type="Pfam" id="PF01494"/>
    </source>
</evidence>
<evidence type="ECO:0000256" key="2">
    <source>
        <dbReference type="ARBA" id="ARBA00022630"/>
    </source>
</evidence>
<dbReference type="InterPro" id="IPR036188">
    <property type="entry name" value="FAD/NAD-bd_sf"/>
</dbReference>
<comment type="caution">
    <text evidence="7">The sequence shown here is derived from an EMBL/GenBank/DDBJ whole genome shotgun (WGS) entry which is preliminary data.</text>
</comment>
<dbReference type="PANTHER" id="PTHR13789:SF309">
    <property type="entry name" value="PUTATIVE (AFU_ORTHOLOGUE AFUA_6G14510)-RELATED"/>
    <property type="match status" value="1"/>
</dbReference>